<evidence type="ECO:0000259" key="3">
    <source>
        <dbReference type="Pfam" id="PF26366"/>
    </source>
</evidence>
<dbReference type="PATRIC" id="fig|943816.4.peg.4336"/>
<feature type="domain" description="DUF8094" evidence="3">
    <location>
        <begin position="70"/>
        <end position="364"/>
    </location>
</feature>
<feature type="chain" id="PRO_5038916158" description="DUF8094 domain-containing protein" evidence="2">
    <location>
        <begin position="34"/>
        <end position="367"/>
    </location>
</feature>
<feature type="region of interest" description="Disordered" evidence="1">
    <location>
        <begin position="38"/>
        <end position="73"/>
    </location>
</feature>
<gene>
    <name evidence="4" type="ORF">AN217_23870</name>
</gene>
<dbReference type="Pfam" id="PF26366">
    <property type="entry name" value="DUF8094"/>
    <property type="match status" value="1"/>
</dbReference>
<dbReference type="Proteomes" id="UP000175829">
    <property type="component" value="Unassembled WGS sequence"/>
</dbReference>
<evidence type="ECO:0000256" key="2">
    <source>
        <dbReference type="SAM" id="SignalP"/>
    </source>
</evidence>
<protein>
    <recommendedName>
        <fullName evidence="3">DUF8094 domain-containing protein</fullName>
    </recommendedName>
</protein>
<evidence type="ECO:0000256" key="1">
    <source>
        <dbReference type="SAM" id="MobiDB-lite"/>
    </source>
</evidence>
<organism evidence="4 5">
    <name type="scientific">Streptomyces qinglanensis</name>
    <dbReference type="NCBI Taxonomy" id="943816"/>
    <lineage>
        <taxon>Bacteria</taxon>
        <taxon>Bacillati</taxon>
        <taxon>Actinomycetota</taxon>
        <taxon>Actinomycetes</taxon>
        <taxon>Kitasatosporales</taxon>
        <taxon>Streptomycetaceae</taxon>
        <taxon>Streptomyces</taxon>
    </lineage>
</organism>
<reference evidence="4 5" key="1">
    <citation type="journal article" date="2016" name="Front. Microbiol.">
        <title>Comparative Genomics Analysis of Streptomyces Species Reveals Their Adaptation to the Marine Environment and Their Diversity at the Genomic Level.</title>
        <authorList>
            <person name="Tian X."/>
            <person name="Zhang Z."/>
            <person name="Yang T."/>
            <person name="Chen M."/>
            <person name="Li J."/>
            <person name="Chen F."/>
            <person name="Yang J."/>
            <person name="Li W."/>
            <person name="Zhang B."/>
            <person name="Zhang Z."/>
            <person name="Wu J."/>
            <person name="Zhang C."/>
            <person name="Long L."/>
            <person name="Xiao J."/>
        </authorList>
    </citation>
    <scope>NUCLEOTIDE SEQUENCE [LARGE SCALE GENOMIC DNA]</scope>
    <source>
        <strain evidence="4 5">SCSIO M10379</strain>
    </source>
</reference>
<name>A0A1E7K925_9ACTN</name>
<dbReference type="AlphaFoldDB" id="A0A1E7K925"/>
<dbReference type="RefSeq" id="WP_069992821.1">
    <property type="nucleotide sequence ID" value="NZ_LJGV01000022.1"/>
</dbReference>
<evidence type="ECO:0000313" key="5">
    <source>
        <dbReference type="Proteomes" id="UP000175829"/>
    </source>
</evidence>
<accession>A0A1E7K925</accession>
<sequence>MCARCRPPTRRLSHRLRTAAAVLAAVLVAGTTAGCTGGHLSGAEGSGPADRGARGSDGRTSGPPHPRAPVTAPQARRILDHYERVATRADRHRDAALLAHVAAGNALERATAGYEQYDALPRAERAAFARPTSFRKAEFHIPAGARWFMVTATRTSPEPQNTVLVFARNGKDARPRTTAGHDSAPAAGWRLHATLPLQAGELPRISTTRSGLAAEAGISTRSGALCPHDVPETYEDLWRTGGTGEAAALAPNAVTEEARRTYRHRDDELGPEHARRRFVPTRPSHDESYALRTAGGGVLAVVPLAHEQRLRVTGPGYQITPSDEEAVYDATPRDSVVSTFHGQALAHLPRHGRPAVLSAKYALVDSR</sequence>
<dbReference type="PROSITE" id="PS51257">
    <property type="entry name" value="PROKAR_LIPOPROTEIN"/>
    <property type="match status" value="1"/>
</dbReference>
<comment type="caution">
    <text evidence="4">The sequence shown here is derived from an EMBL/GenBank/DDBJ whole genome shotgun (WGS) entry which is preliminary data.</text>
</comment>
<dbReference type="InterPro" id="IPR058407">
    <property type="entry name" value="DUF8094"/>
</dbReference>
<evidence type="ECO:0000313" key="4">
    <source>
        <dbReference type="EMBL" id="OEV00337.1"/>
    </source>
</evidence>
<dbReference type="EMBL" id="LJGV01000022">
    <property type="protein sequence ID" value="OEV00337.1"/>
    <property type="molecule type" value="Genomic_DNA"/>
</dbReference>
<keyword evidence="2" id="KW-0732">Signal</keyword>
<proteinExistence type="predicted"/>
<feature type="signal peptide" evidence="2">
    <location>
        <begin position="1"/>
        <end position="33"/>
    </location>
</feature>